<accession>A0A1G5EJ99</accession>
<organism evidence="1 2">
    <name type="scientific">Flavobacterium caeni</name>
    <dbReference type="NCBI Taxonomy" id="490189"/>
    <lineage>
        <taxon>Bacteria</taxon>
        <taxon>Pseudomonadati</taxon>
        <taxon>Bacteroidota</taxon>
        <taxon>Flavobacteriia</taxon>
        <taxon>Flavobacteriales</taxon>
        <taxon>Flavobacteriaceae</taxon>
        <taxon>Flavobacterium</taxon>
    </lineage>
</organism>
<proteinExistence type="predicted"/>
<dbReference type="AlphaFoldDB" id="A0A1G5EJ99"/>
<dbReference type="OrthoDB" id="1373320at2"/>
<name>A0A1G5EJ99_9FLAO</name>
<dbReference type="PROSITE" id="PS51257">
    <property type="entry name" value="PROKAR_LIPOPROTEIN"/>
    <property type="match status" value="1"/>
</dbReference>
<sequence>METLAKHRSIFLLVVFALIFSCKRKNNDLEIFAHFKNSAATILVDTTAYKKTTAKRIFGSHTAVSFDRLKVKKQYTRGARAMAYYSILLEDIQTQTKVCRWLAERNGALFFDDTTSINQGMEQIYICCTGTNDCEPSLFVSEGKLFWTCGEKPSCSNPEKSCKISKTVLLD</sequence>
<dbReference type="Proteomes" id="UP000199354">
    <property type="component" value="Unassembled WGS sequence"/>
</dbReference>
<reference evidence="1 2" key="1">
    <citation type="submission" date="2016-10" db="EMBL/GenBank/DDBJ databases">
        <authorList>
            <person name="de Groot N.N."/>
        </authorList>
    </citation>
    <scope>NUCLEOTIDE SEQUENCE [LARGE SCALE GENOMIC DNA]</scope>
    <source>
        <strain evidence="1 2">CGMCC 1.7031</strain>
    </source>
</reference>
<keyword evidence="2" id="KW-1185">Reference proteome</keyword>
<evidence type="ECO:0000313" key="2">
    <source>
        <dbReference type="Proteomes" id="UP000199354"/>
    </source>
</evidence>
<evidence type="ECO:0000313" key="1">
    <source>
        <dbReference type="EMBL" id="SCY27034.1"/>
    </source>
</evidence>
<protein>
    <submittedName>
        <fullName evidence="1">Uncharacterized protein</fullName>
    </submittedName>
</protein>
<dbReference type="RefSeq" id="WP_091141264.1">
    <property type="nucleotide sequence ID" value="NZ_FMVF01000004.1"/>
</dbReference>
<dbReference type="EMBL" id="FMVF01000004">
    <property type="protein sequence ID" value="SCY27034.1"/>
    <property type="molecule type" value="Genomic_DNA"/>
</dbReference>
<dbReference type="STRING" id="490189.SAMN02927903_01077"/>
<gene>
    <name evidence="1" type="ORF">SAMN02927903_01077</name>
</gene>